<organism evidence="6 7">
    <name type="scientific">Agromyces indicus</name>
    <dbReference type="NCBI Taxonomy" id="758919"/>
    <lineage>
        <taxon>Bacteria</taxon>
        <taxon>Bacillati</taxon>
        <taxon>Actinomycetota</taxon>
        <taxon>Actinomycetes</taxon>
        <taxon>Micrococcales</taxon>
        <taxon>Microbacteriaceae</taxon>
        <taxon>Agromyces</taxon>
    </lineage>
</organism>
<evidence type="ECO:0000256" key="1">
    <source>
        <dbReference type="ARBA" id="ARBA00004141"/>
    </source>
</evidence>
<dbReference type="PANTHER" id="PTHR45980">
    <property type="match status" value="1"/>
</dbReference>
<protein>
    <submittedName>
        <fullName evidence="6">MarP family serine protease</fullName>
        <ecNumber evidence="6">3.4.21.-</ecNumber>
    </submittedName>
</protein>
<dbReference type="InterPro" id="IPR009003">
    <property type="entry name" value="Peptidase_S1_PA"/>
</dbReference>
<evidence type="ECO:0000256" key="5">
    <source>
        <dbReference type="SAM" id="Phobius"/>
    </source>
</evidence>
<keyword evidence="6" id="KW-0645">Protease</keyword>
<comment type="caution">
    <text evidence="6">The sequence shown here is derived from an EMBL/GenBank/DDBJ whole genome shotgun (WGS) entry which is preliminary data.</text>
</comment>
<reference evidence="7" key="1">
    <citation type="submission" date="2023-07" db="EMBL/GenBank/DDBJ databases">
        <title>Description of three actinobacteria isolated from air of manufacturing shop in a pharmaceutical factory.</title>
        <authorList>
            <person name="Zhang D.-F."/>
        </authorList>
    </citation>
    <scope>NUCLEOTIDE SEQUENCE [LARGE SCALE GENOMIC DNA]</scope>
    <source>
        <strain evidence="7">CCTCC AB 2011122</strain>
    </source>
</reference>
<feature type="transmembrane region" description="Helical" evidence="5">
    <location>
        <begin position="105"/>
        <end position="128"/>
    </location>
</feature>
<dbReference type="InterPro" id="IPR043504">
    <property type="entry name" value="Peptidase_S1_PA_chymotrypsin"/>
</dbReference>
<feature type="transmembrane region" description="Helical" evidence="5">
    <location>
        <begin position="6"/>
        <end position="23"/>
    </location>
</feature>
<dbReference type="InterPro" id="IPR003825">
    <property type="entry name" value="Colicin-V_CvpA"/>
</dbReference>
<dbReference type="Pfam" id="PF02674">
    <property type="entry name" value="Colicin_V"/>
    <property type="match status" value="1"/>
</dbReference>
<proteinExistence type="predicted"/>
<evidence type="ECO:0000313" key="7">
    <source>
        <dbReference type="Proteomes" id="UP001260072"/>
    </source>
</evidence>
<dbReference type="Gene3D" id="2.40.10.10">
    <property type="entry name" value="Trypsin-like serine proteases"/>
    <property type="match status" value="2"/>
</dbReference>
<keyword evidence="6" id="KW-0378">Hydrolase</keyword>
<keyword evidence="3 5" id="KW-1133">Transmembrane helix</keyword>
<keyword evidence="4 5" id="KW-0472">Membrane</keyword>
<dbReference type="EMBL" id="JAVKGS010000003">
    <property type="protein sequence ID" value="MDR5692437.1"/>
    <property type="molecule type" value="Genomic_DNA"/>
</dbReference>
<dbReference type="RefSeq" id="WP_310520906.1">
    <property type="nucleotide sequence ID" value="NZ_BAABBS010000001.1"/>
</dbReference>
<name>A0ABU1FM78_9MICO</name>
<dbReference type="NCBIfam" id="NF033740">
    <property type="entry name" value="MarP_fam_protase"/>
    <property type="match status" value="1"/>
</dbReference>
<dbReference type="GO" id="GO:0006508">
    <property type="term" value="P:proteolysis"/>
    <property type="evidence" value="ECO:0007669"/>
    <property type="project" value="UniProtKB-KW"/>
</dbReference>
<dbReference type="Proteomes" id="UP001260072">
    <property type="component" value="Unassembled WGS sequence"/>
</dbReference>
<evidence type="ECO:0000256" key="3">
    <source>
        <dbReference type="ARBA" id="ARBA00022989"/>
    </source>
</evidence>
<keyword evidence="7" id="KW-1185">Reference proteome</keyword>
<dbReference type="PRINTS" id="PR00834">
    <property type="entry name" value="PROTEASES2C"/>
</dbReference>
<dbReference type="SUPFAM" id="SSF50494">
    <property type="entry name" value="Trypsin-like serine proteases"/>
    <property type="match status" value="1"/>
</dbReference>
<feature type="transmembrane region" description="Helical" evidence="5">
    <location>
        <begin position="64"/>
        <end position="84"/>
    </location>
</feature>
<evidence type="ECO:0000256" key="4">
    <source>
        <dbReference type="ARBA" id="ARBA00023136"/>
    </source>
</evidence>
<comment type="subcellular location">
    <subcellularLocation>
        <location evidence="1">Membrane</location>
        <topology evidence="1">Multi-pass membrane protein</topology>
    </subcellularLocation>
</comment>
<dbReference type="InterPro" id="IPR047680">
    <property type="entry name" value="MarP-like"/>
</dbReference>
<sequence>MGWSIILDVALVLVLIGALVHGWRAGLLRTAASLLGLIAGGIAAYFAMPWVVSFIPAPEWRAPVAIAIAIMLLVAGASLGGAIGRGLRRGADAVKLGPLDRVLGAIGNTMVTAFVIALVGAGVSTMGVPVVSPAVANSWVVRGIDQITPQPARSLMAELRGAAVGEAIPWLVGVLDGPSVAPELPTGGVDDPELSAAAASVVRITGLAFECGGNLTGSGFVVAEDRVVTNAHVVAGVDEPIVHAPGRNPVAGRVVAFDPDNDLALIATDGLGVTPLGLAEPPAAEEDAAVAGYPYGGPLELRPARVMANGPLTISVDGTTSSREVVTLAADVDQGNSGGPVLTGDGLVGGVVFAKSQTVDNVGFAVPVGALAPLADQAPSLSQQVDSGSCVN</sequence>
<dbReference type="EC" id="3.4.21.-" evidence="6"/>
<dbReference type="PANTHER" id="PTHR45980:SF9">
    <property type="entry name" value="PROTEASE DO-LIKE 10, MITOCHONDRIAL-RELATED"/>
    <property type="match status" value="1"/>
</dbReference>
<gene>
    <name evidence="6" type="ORF">RH861_10245</name>
</gene>
<dbReference type="GO" id="GO:0008233">
    <property type="term" value="F:peptidase activity"/>
    <property type="evidence" value="ECO:0007669"/>
    <property type="project" value="UniProtKB-KW"/>
</dbReference>
<feature type="transmembrane region" description="Helical" evidence="5">
    <location>
        <begin position="30"/>
        <end position="52"/>
    </location>
</feature>
<accession>A0ABU1FM78</accession>
<evidence type="ECO:0000313" key="6">
    <source>
        <dbReference type="EMBL" id="MDR5692437.1"/>
    </source>
</evidence>
<evidence type="ECO:0000256" key="2">
    <source>
        <dbReference type="ARBA" id="ARBA00022692"/>
    </source>
</evidence>
<dbReference type="Pfam" id="PF13365">
    <property type="entry name" value="Trypsin_2"/>
    <property type="match status" value="1"/>
</dbReference>
<dbReference type="InterPro" id="IPR001940">
    <property type="entry name" value="Peptidase_S1C"/>
</dbReference>
<keyword evidence="2 5" id="KW-0812">Transmembrane</keyword>